<feature type="compositionally biased region" description="Basic and acidic residues" evidence="1">
    <location>
        <begin position="77"/>
        <end position="86"/>
    </location>
</feature>
<dbReference type="HOGENOM" id="CLU_858070_0_0_1"/>
<keyword evidence="3" id="KW-1185">Reference proteome</keyword>
<gene>
    <name evidence="2" type="ORF">K443DRAFT_42936</name>
</gene>
<accession>A0A0C9XCH1</accession>
<feature type="compositionally biased region" description="Polar residues" evidence="1">
    <location>
        <begin position="114"/>
        <end position="132"/>
    </location>
</feature>
<feature type="region of interest" description="Disordered" evidence="1">
    <location>
        <begin position="1"/>
        <end position="202"/>
    </location>
</feature>
<reference evidence="2 3" key="1">
    <citation type="submission" date="2014-04" db="EMBL/GenBank/DDBJ databases">
        <authorList>
            <consortium name="DOE Joint Genome Institute"/>
            <person name="Kuo A."/>
            <person name="Kohler A."/>
            <person name="Nagy L.G."/>
            <person name="Floudas D."/>
            <person name="Copeland A."/>
            <person name="Barry K.W."/>
            <person name="Cichocki N."/>
            <person name="Veneault-Fourrey C."/>
            <person name="LaButti K."/>
            <person name="Lindquist E.A."/>
            <person name="Lipzen A."/>
            <person name="Lundell T."/>
            <person name="Morin E."/>
            <person name="Murat C."/>
            <person name="Sun H."/>
            <person name="Tunlid A."/>
            <person name="Henrissat B."/>
            <person name="Grigoriev I.V."/>
            <person name="Hibbett D.S."/>
            <person name="Martin F."/>
            <person name="Nordberg H.P."/>
            <person name="Cantor M.N."/>
            <person name="Hua S.X."/>
        </authorList>
    </citation>
    <scope>NUCLEOTIDE SEQUENCE [LARGE SCALE GENOMIC DNA]</scope>
    <source>
        <strain evidence="2 3">LaAM-08-1</strain>
    </source>
</reference>
<dbReference type="EMBL" id="KN838817">
    <property type="protein sequence ID" value="KIJ93927.1"/>
    <property type="molecule type" value="Genomic_DNA"/>
</dbReference>
<feature type="non-terminal residue" evidence="2">
    <location>
        <position position="308"/>
    </location>
</feature>
<evidence type="ECO:0000256" key="1">
    <source>
        <dbReference type="SAM" id="MobiDB-lite"/>
    </source>
</evidence>
<dbReference type="AlphaFoldDB" id="A0A0C9XCH1"/>
<protein>
    <submittedName>
        <fullName evidence="2">Unplaced genomic scaffold K443scaffold_282, whole genome shotgun sequence</fullName>
    </submittedName>
</protein>
<evidence type="ECO:0000313" key="3">
    <source>
        <dbReference type="Proteomes" id="UP000054477"/>
    </source>
</evidence>
<organism evidence="2 3">
    <name type="scientific">Laccaria amethystina LaAM-08-1</name>
    <dbReference type="NCBI Taxonomy" id="1095629"/>
    <lineage>
        <taxon>Eukaryota</taxon>
        <taxon>Fungi</taxon>
        <taxon>Dikarya</taxon>
        <taxon>Basidiomycota</taxon>
        <taxon>Agaricomycotina</taxon>
        <taxon>Agaricomycetes</taxon>
        <taxon>Agaricomycetidae</taxon>
        <taxon>Agaricales</taxon>
        <taxon>Agaricineae</taxon>
        <taxon>Hydnangiaceae</taxon>
        <taxon>Laccaria</taxon>
    </lineage>
</organism>
<feature type="compositionally biased region" description="Acidic residues" evidence="1">
    <location>
        <begin position="143"/>
        <end position="174"/>
    </location>
</feature>
<feature type="compositionally biased region" description="Basic and acidic residues" evidence="1">
    <location>
        <begin position="175"/>
        <end position="185"/>
    </location>
</feature>
<feature type="compositionally biased region" description="Basic residues" evidence="1">
    <location>
        <begin position="57"/>
        <end position="70"/>
    </location>
</feature>
<evidence type="ECO:0000313" key="2">
    <source>
        <dbReference type="EMBL" id="KIJ93927.1"/>
    </source>
</evidence>
<reference evidence="3" key="2">
    <citation type="submission" date="2015-01" db="EMBL/GenBank/DDBJ databases">
        <title>Evolutionary Origins and Diversification of the Mycorrhizal Mutualists.</title>
        <authorList>
            <consortium name="DOE Joint Genome Institute"/>
            <consortium name="Mycorrhizal Genomics Consortium"/>
            <person name="Kohler A."/>
            <person name="Kuo A."/>
            <person name="Nagy L.G."/>
            <person name="Floudas D."/>
            <person name="Copeland A."/>
            <person name="Barry K.W."/>
            <person name="Cichocki N."/>
            <person name="Veneault-Fourrey C."/>
            <person name="LaButti K."/>
            <person name="Lindquist E.A."/>
            <person name="Lipzen A."/>
            <person name="Lundell T."/>
            <person name="Morin E."/>
            <person name="Murat C."/>
            <person name="Riley R."/>
            <person name="Ohm R."/>
            <person name="Sun H."/>
            <person name="Tunlid A."/>
            <person name="Henrissat B."/>
            <person name="Grigoriev I.V."/>
            <person name="Hibbett D.S."/>
            <person name="Martin F."/>
        </authorList>
    </citation>
    <scope>NUCLEOTIDE SEQUENCE [LARGE SCALE GENOMIC DNA]</scope>
    <source>
        <strain evidence="3">LaAM-08-1</strain>
    </source>
</reference>
<sequence>MSARELRSLQAGGNSPPKRGRKRGQSNTKAKNTKRTKASTKSDDEGSGEGEPEAGKGKGKTGGKKGKKARMTGAQRAARDKVENDKGVPASLTPVERTLEASGTSVAPPKRAGHSTSSSFLPPAPTISSSRARINCEPAVTAADEDTGDEQGDEDDGDEGSDGDEGGDGDEGSDGDDRGQEKKEIQFGPPRGRRQARSGSNRAEPLAEGNFYFIILVSCMSQVPSHSTGGSLRGRALGNSFNIGDPVDVPQDITPLSHGRTNVTIVQQPPLDVVVENPTSLLNVKSPCYTTLGPLLKKVAKSYSPVRS</sequence>
<name>A0A0C9XCH1_9AGAR</name>
<dbReference type="OrthoDB" id="3070904at2759"/>
<proteinExistence type="predicted"/>
<dbReference type="Proteomes" id="UP000054477">
    <property type="component" value="Unassembled WGS sequence"/>
</dbReference>